<dbReference type="STRING" id="3827.A0A1S2XDY1"/>
<dbReference type="InterPro" id="IPR015943">
    <property type="entry name" value="WD40/YVTN_repeat-like_dom_sf"/>
</dbReference>
<dbReference type="AlphaFoldDB" id="A0A1S2XDY1"/>
<dbReference type="InterPro" id="IPR001680">
    <property type="entry name" value="WD40_rpt"/>
</dbReference>
<evidence type="ECO:0000259" key="4">
    <source>
        <dbReference type="Pfam" id="PF23654"/>
    </source>
</evidence>
<feature type="domain" description="Putative E3 ubiquitin-protein ligase LIN N-terminal" evidence="2">
    <location>
        <begin position="10"/>
        <end position="164"/>
    </location>
</feature>
<dbReference type="Pfam" id="PF23628">
    <property type="entry name" value="ARM_LIN_C"/>
    <property type="match status" value="1"/>
</dbReference>
<dbReference type="SMART" id="SM00320">
    <property type="entry name" value="WD40"/>
    <property type="match status" value="3"/>
</dbReference>
<dbReference type="PaxDb" id="3827-XP_004487840.1"/>
<keyword evidence="1" id="KW-0853">WD repeat</keyword>
<reference evidence="5" key="1">
    <citation type="journal article" date="2013" name="Nat. Biotechnol.">
        <title>Draft genome sequence of chickpea (Cicer arietinum) provides a resource for trait improvement.</title>
        <authorList>
            <person name="Varshney R.K."/>
            <person name="Song C."/>
            <person name="Saxena R.K."/>
            <person name="Azam S."/>
            <person name="Yu S."/>
            <person name="Sharpe A.G."/>
            <person name="Cannon S."/>
            <person name="Baek J."/>
            <person name="Rosen B.D."/>
            <person name="Tar'an B."/>
            <person name="Millan T."/>
            <person name="Zhang X."/>
            <person name="Ramsay L.D."/>
            <person name="Iwata A."/>
            <person name="Wang Y."/>
            <person name="Nelson W."/>
            <person name="Farmer A.D."/>
            <person name="Gaur P.M."/>
            <person name="Soderlund C."/>
            <person name="Penmetsa R.V."/>
            <person name="Xu C."/>
            <person name="Bharti A.K."/>
            <person name="He W."/>
            <person name="Winter P."/>
            <person name="Zhao S."/>
            <person name="Hane J.K."/>
            <person name="Carrasquilla-Garcia N."/>
            <person name="Condie J.A."/>
            <person name="Upadhyaya H.D."/>
            <person name="Luo M.C."/>
            <person name="Thudi M."/>
            <person name="Gowda C.L."/>
            <person name="Singh N.P."/>
            <person name="Lichtenzveig J."/>
            <person name="Gali K.K."/>
            <person name="Rubio J."/>
            <person name="Nadarajan N."/>
            <person name="Dolezel J."/>
            <person name="Bansal K.C."/>
            <person name="Xu X."/>
            <person name="Edwards D."/>
            <person name="Zhang G."/>
            <person name="Kahl G."/>
            <person name="Gil J."/>
            <person name="Singh K.B."/>
            <person name="Datta S.K."/>
            <person name="Jackson S.A."/>
            <person name="Wang J."/>
            <person name="Cook D.R."/>
        </authorList>
    </citation>
    <scope>NUCLEOTIDE SEQUENCE [LARGE SCALE GENOMIC DNA]</scope>
    <source>
        <strain evidence="5">cv. CDC Frontier</strain>
    </source>
</reference>
<dbReference type="PANTHER" id="PTHR35549:SF2">
    <property type="entry name" value="TRANSDUCIN_WD40 REPEAT-LIKE SUPERFAMILY PROTEIN"/>
    <property type="match status" value="1"/>
</dbReference>
<dbReference type="Pfam" id="PF23568">
    <property type="entry name" value="ARM_LIN"/>
    <property type="match status" value="1"/>
</dbReference>
<dbReference type="Pfam" id="PF23654">
    <property type="entry name" value="ARM_LIN_2nd"/>
    <property type="match status" value="1"/>
</dbReference>
<dbReference type="SUPFAM" id="SSF48371">
    <property type="entry name" value="ARM repeat"/>
    <property type="match status" value="1"/>
</dbReference>
<dbReference type="InterPro" id="IPR011989">
    <property type="entry name" value="ARM-like"/>
</dbReference>
<proteinExistence type="predicted"/>
<reference evidence="6" key="2">
    <citation type="submission" date="2025-08" db="UniProtKB">
        <authorList>
            <consortium name="RefSeq"/>
        </authorList>
    </citation>
    <scope>IDENTIFICATION</scope>
    <source>
        <tissue evidence="6">Etiolated seedlings</tissue>
    </source>
</reference>
<dbReference type="InterPro" id="IPR036322">
    <property type="entry name" value="WD40_repeat_dom_sf"/>
</dbReference>
<dbReference type="PANTHER" id="PTHR35549">
    <property type="entry name" value="OS04G0584500 PROTEIN"/>
    <property type="match status" value="1"/>
</dbReference>
<evidence type="ECO:0000256" key="1">
    <source>
        <dbReference type="PROSITE-ProRule" id="PRU00221"/>
    </source>
</evidence>
<dbReference type="PROSITE" id="PS50294">
    <property type="entry name" value="WD_REPEATS_REGION"/>
    <property type="match status" value="1"/>
</dbReference>
<sequence length="1276" mass="145681">MLDLKHIWVLISINNYILNTIVQDKKTRNTLKTRCSSKLSIQKQEFFEFSHQSVLSNLYWGIDNIETAIQSQNQEERSIRLTNSEQMLQVPAMLDEDEFTATIPNHYLICCSYFYLSVIRKLQGDEWQAALHFLQAVLVSPKLVWIEFAPQLCETLFTQSNSIIYNKCENSGSTRNFESVFCGSSEEDINEETVKEMARRYKECLVYYQVMLYGETPWWSSKESTSYMDVSNTSCVSSTSVQHESRLKTCNTYEKVHPIDPQDVMDKMEQESKQFIDIAEYEGNKKSLKQLKSVECHKKELKTIGIKGLKKNIDERKFHIRTTITKADDLQPETNDRNLHQISGLQQTLQPPMQENLDAKNIINLDSSIFTRSIEDVALSISKRIEKTNIHLNCHIDDLLIEEALQPLEFHLFDHHGSKHQLGRKNHEESPNMKLQTSYSLGNFNEVCSTSRRSEWRESELKHPYGLEKCGEEYIIDTASNIFESLIGSSETTYGSLKDVILDELLIIISTSKEERELRASVSILSTIISRNKSIIEDVKKKGLRLCDLASALKQNVHEAAILIYLIYPSPIDIKTLELLPILVEIVCNSQSYYKTKKPESLLLTPHAASLMIIEEIVTSFDYATNKMHLEAISSPHVLCGLIEVAKNNNLEEFFSLTTILIKCMQFDSQCRKYVSQFTPLAPFLHLLQTDNIRAKCMALDFFHEILCIPRSSAINLLQRIKKECRINIMQILMHCANQLQPYHQILAANILIQLDTLNPSDKSMFREEAVQILLRALTYEESSEQILSASILSNLAGTYAWTGEPYTAAWLLRKTGLTSPYHQNMIRNFNWLDQSLQDTSIDVWCSKIAKCIISVGDSIFYTLERGLRSKMKKVSRDCLVAISWLGCQISKSPNSLSNSASEIILRGIEQFLYPGMELEERLLACMCMFNYASGKGKQKLMQFSEGVKESLRRLSNITWMAEELHRVADFLLRNTSRISCVHTQILEAGHNNLSISVCSLIYYKGLLFSGYSDGSIKVWDIRGHSASLVWDIKEHKKSVTCFSIYGPLDSLLSGSTDKTIRVWKMIQRKLECLEVIVMKEPIHHLRAHGETIFAITEKQGIKLVNNSREISDIFKGKHGKCMTVAQGKLYIGCTDSSIQEYSTTHNREQEIKPPTRSWRKQSKPINSIVAYRDWLYSATSKHVEGTTFKEWKRSGKPKNSILSDKGDNVAAMEVVEDFLYLISTSSPSSIQIWLRGVPKKLGRISAGSKITSIYAANDIIFCGTEKGLIKGWIPL</sequence>
<feature type="repeat" description="WD" evidence="1">
    <location>
        <begin position="1007"/>
        <end position="1030"/>
    </location>
</feature>
<dbReference type="InterPro" id="IPR016024">
    <property type="entry name" value="ARM-type_fold"/>
</dbReference>
<dbReference type="PROSITE" id="PS50082">
    <property type="entry name" value="WD_REPEATS_2"/>
    <property type="match status" value="2"/>
</dbReference>
<dbReference type="eggNOG" id="ENOG502R4WU">
    <property type="taxonomic scope" value="Eukaryota"/>
</dbReference>
<dbReference type="InterPro" id="IPR055566">
    <property type="entry name" value="ARM_LIN"/>
</dbReference>
<gene>
    <name evidence="6" type="primary">LOC101511705</name>
</gene>
<dbReference type="SUPFAM" id="SSF50978">
    <property type="entry name" value="WD40 repeat-like"/>
    <property type="match status" value="1"/>
</dbReference>
<dbReference type="InterPro" id="IPR056514">
    <property type="entry name" value="ARM_LIN_2nd"/>
</dbReference>
<feature type="repeat" description="WD" evidence="1">
    <location>
        <begin position="1033"/>
        <end position="1066"/>
    </location>
</feature>
<dbReference type="RefSeq" id="XP_004487840.1">
    <property type="nucleotide sequence ID" value="XM_004487783.3"/>
</dbReference>
<accession>A0A1S2XDY1</accession>
<protein>
    <submittedName>
        <fullName evidence="6">E3 ubiquitin-protein ligase LIN-1</fullName>
    </submittedName>
</protein>
<dbReference type="Gene3D" id="1.25.10.10">
    <property type="entry name" value="Leucine-rich Repeat Variant"/>
    <property type="match status" value="1"/>
</dbReference>
<dbReference type="Gene3D" id="2.130.10.10">
    <property type="entry name" value="YVTN repeat-like/Quinoprotein amine dehydrogenase"/>
    <property type="match status" value="2"/>
</dbReference>
<name>A0A1S2XDY1_CICAR</name>
<feature type="domain" description="Putative E3 ubiquitin-protein ligase LIN ARM repeats" evidence="4">
    <location>
        <begin position="467"/>
        <end position="615"/>
    </location>
</feature>
<evidence type="ECO:0000259" key="3">
    <source>
        <dbReference type="Pfam" id="PF23628"/>
    </source>
</evidence>
<dbReference type="OrthoDB" id="6262491at2759"/>
<dbReference type="KEGG" id="cam:101511705"/>
<dbReference type="InterPro" id="IPR056512">
    <property type="entry name" value="LIN_N"/>
</dbReference>
<keyword evidence="5" id="KW-1185">Reference proteome</keyword>
<feature type="domain" description="Putative E3 ubiquitin-protein ligase LIN ARM-like" evidence="3">
    <location>
        <begin position="617"/>
        <end position="968"/>
    </location>
</feature>
<organism evidence="5 6">
    <name type="scientific">Cicer arietinum</name>
    <name type="common">Chickpea</name>
    <name type="synonym">Garbanzo</name>
    <dbReference type="NCBI Taxonomy" id="3827"/>
    <lineage>
        <taxon>Eukaryota</taxon>
        <taxon>Viridiplantae</taxon>
        <taxon>Streptophyta</taxon>
        <taxon>Embryophyta</taxon>
        <taxon>Tracheophyta</taxon>
        <taxon>Spermatophyta</taxon>
        <taxon>Magnoliopsida</taxon>
        <taxon>eudicotyledons</taxon>
        <taxon>Gunneridae</taxon>
        <taxon>Pentapetalae</taxon>
        <taxon>rosids</taxon>
        <taxon>fabids</taxon>
        <taxon>Fabales</taxon>
        <taxon>Fabaceae</taxon>
        <taxon>Papilionoideae</taxon>
        <taxon>50 kb inversion clade</taxon>
        <taxon>NPAAA clade</taxon>
        <taxon>Hologalegina</taxon>
        <taxon>IRL clade</taxon>
        <taxon>Cicereae</taxon>
        <taxon>Cicer</taxon>
    </lineage>
</organism>
<evidence type="ECO:0000313" key="5">
    <source>
        <dbReference type="Proteomes" id="UP000087171"/>
    </source>
</evidence>
<evidence type="ECO:0000313" key="6">
    <source>
        <dbReference type="RefSeq" id="XP_004487840.1"/>
    </source>
</evidence>
<dbReference type="Pfam" id="PF00400">
    <property type="entry name" value="WD40"/>
    <property type="match status" value="2"/>
</dbReference>
<dbReference type="Proteomes" id="UP000087171">
    <property type="component" value="Chromosome Ca1"/>
</dbReference>
<evidence type="ECO:0000259" key="2">
    <source>
        <dbReference type="Pfam" id="PF23568"/>
    </source>
</evidence>
<dbReference type="GeneID" id="101511705"/>